<evidence type="ECO:0000256" key="1">
    <source>
        <dbReference type="ARBA" id="ARBA00022679"/>
    </source>
</evidence>
<protein>
    <submittedName>
        <fullName evidence="4">Fructokinase</fullName>
    </submittedName>
</protein>
<reference evidence="4" key="2">
    <citation type="submission" date="2023-01" db="EMBL/GenBank/DDBJ databases">
        <title>Draft genome sequence of Maritalea porphyrae strain NBRC 107169.</title>
        <authorList>
            <person name="Sun Q."/>
            <person name="Mori K."/>
        </authorList>
    </citation>
    <scope>NUCLEOTIDE SEQUENCE</scope>
    <source>
        <strain evidence="4">NBRC 107169</strain>
    </source>
</reference>
<keyword evidence="5" id="KW-1185">Reference proteome</keyword>
<dbReference type="InterPro" id="IPR011611">
    <property type="entry name" value="PfkB_dom"/>
</dbReference>
<proteinExistence type="predicted"/>
<evidence type="ECO:0000313" key="5">
    <source>
        <dbReference type="Proteomes" id="UP001161405"/>
    </source>
</evidence>
<comment type="caution">
    <text evidence="4">The sequence shown here is derived from an EMBL/GenBank/DDBJ whole genome shotgun (WGS) entry which is preliminary data.</text>
</comment>
<evidence type="ECO:0000313" key="4">
    <source>
        <dbReference type="EMBL" id="GLQ18260.1"/>
    </source>
</evidence>
<dbReference type="RefSeq" id="WP_284365063.1">
    <property type="nucleotide sequence ID" value="NZ_BSNI01000002.1"/>
</dbReference>
<name>A0ABQ5UV75_9HYPH</name>
<gene>
    <name evidence="4" type="ORF">GCM10007879_25090</name>
</gene>
<feature type="domain" description="Carbohydrate kinase PfkB" evidence="3">
    <location>
        <begin position="16"/>
        <end position="137"/>
    </location>
</feature>
<dbReference type="PANTHER" id="PTHR10584:SF166">
    <property type="entry name" value="RIBOKINASE"/>
    <property type="match status" value="1"/>
</dbReference>
<evidence type="ECO:0000259" key="3">
    <source>
        <dbReference type="Pfam" id="PF00294"/>
    </source>
</evidence>
<organism evidence="4 5">
    <name type="scientific">Maritalea porphyrae</name>
    <dbReference type="NCBI Taxonomy" id="880732"/>
    <lineage>
        <taxon>Bacteria</taxon>
        <taxon>Pseudomonadati</taxon>
        <taxon>Pseudomonadota</taxon>
        <taxon>Alphaproteobacteria</taxon>
        <taxon>Hyphomicrobiales</taxon>
        <taxon>Devosiaceae</taxon>
        <taxon>Maritalea</taxon>
    </lineage>
</organism>
<sequence>MSKNQNVLVLGGASWNTMIYLEQLPDGIPKTIADAQFHDGAGSTGIGKAFALKQFGYDPALQIVIGDDERGKKIMAECTTRGVKTIVDLDHAPTPQHYNLMDKDGQRISIFRENGAADPKVQTDRLAPIIAKSDTIFLNITASSVPVLPLLERAKAKVYVDLHDYDGQNPWHEQFIVHADMVQLSDEQLEQPEMVVRSLLERGMELVVLTKGKEGSTLYTADEFIEIAPCEASVKDANGAGDTFAVALWHALQEGMLLEIAGKFAASAAALCVESVDIVPRTLTTDAANQRMNRSKIN</sequence>
<keyword evidence="1" id="KW-0808">Transferase</keyword>
<dbReference type="SUPFAM" id="SSF53613">
    <property type="entry name" value="Ribokinase-like"/>
    <property type="match status" value="1"/>
</dbReference>
<feature type="domain" description="Carbohydrate kinase PfkB" evidence="3">
    <location>
        <begin position="181"/>
        <end position="275"/>
    </location>
</feature>
<keyword evidence="2" id="KW-0418">Kinase</keyword>
<dbReference type="EMBL" id="BSNI01000002">
    <property type="protein sequence ID" value="GLQ18260.1"/>
    <property type="molecule type" value="Genomic_DNA"/>
</dbReference>
<accession>A0ABQ5UV75</accession>
<dbReference type="InterPro" id="IPR029056">
    <property type="entry name" value="Ribokinase-like"/>
</dbReference>
<dbReference type="PANTHER" id="PTHR10584">
    <property type="entry name" value="SUGAR KINASE"/>
    <property type="match status" value="1"/>
</dbReference>
<dbReference type="Proteomes" id="UP001161405">
    <property type="component" value="Unassembled WGS sequence"/>
</dbReference>
<dbReference type="Pfam" id="PF00294">
    <property type="entry name" value="PfkB"/>
    <property type="match status" value="2"/>
</dbReference>
<evidence type="ECO:0000256" key="2">
    <source>
        <dbReference type="ARBA" id="ARBA00022777"/>
    </source>
</evidence>
<dbReference type="Gene3D" id="3.40.1190.20">
    <property type="match status" value="1"/>
</dbReference>
<reference evidence="4" key="1">
    <citation type="journal article" date="2014" name="Int. J. Syst. Evol. Microbiol.">
        <title>Complete genome of a new Firmicutes species belonging to the dominant human colonic microbiota ('Ruminococcus bicirculans') reveals two chromosomes and a selective capacity to utilize plant glucans.</title>
        <authorList>
            <consortium name="NISC Comparative Sequencing Program"/>
            <person name="Wegmann U."/>
            <person name="Louis P."/>
            <person name="Goesmann A."/>
            <person name="Henrissat B."/>
            <person name="Duncan S.H."/>
            <person name="Flint H.J."/>
        </authorList>
    </citation>
    <scope>NUCLEOTIDE SEQUENCE</scope>
    <source>
        <strain evidence="4">NBRC 107169</strain>
    </source>
</reference>